<name>A0ABU4HKD8_9ACTN</name>
<keyword evidence="1" id="KW-0732">Signal</keyword>
<evidence type="ECO:0000313" key="2">
    <source>
        <dbReference type="EMBL" id="MDW5593793.1"/>
    </source>
</evidence>
<reference evidence="3" key="1">
    <citation type="submission" date="2023-07" db="EMBL/GenBank/DDBJ databases">
        <title>Conexibacter stalactiti sp. nov., isolated from stalactites in a lava cave and emended description of the genus Conexibacter.</title>
        <authorList>
            <person name="Lee S.D."/>
        </authorList>
    </citation>
    <scope>NUCLEOTIDE SEQUENCE [LARGE SCALE GENOMIC DNA]</scope>
    <source>
        <strain evidence="3">KCTC 39840</strain>
    </source>
</reference>
<keyword evidence="3" id="KW-1185">Reference proteome</keyword>
<dbReference type="NCBIfam" id="TIGR04088">
    <property type="entry name" value="cognate_SipW"/>
    <property type="match status" value="1"/>
</dbReference>
<dbReference type="RefSeq" id="WP_318596052.1">
    <property type="nucleotide sequence ID" value="NZ_JAWSTH010000009.1"/>
</dbReference>
<sequence length="182" mass="18689">MKFPSSRRVRALLAIGPLVGLSWLGAYAAFTDSVDVTTSFSTGTVQIRANDQTGTVAFTSLTTTGMIPGTVRFAPLRITNSGTSDFNYAMRTAVTGSAPLAGALVVGIKVVPSATCTATEYNASRTVVYAEAAGLGSATIAARPLAAAASEFLCYRVELPSAADNALQGLTSNATFTFTATT</sequence>
<proteinExistence type="predicted"/>
<gene>
    <name evidence="2" type="ORF">R7226_05575</name>
</gene>
<organism evidence="2 3">
    <name type="scientific">Conexibacter stalactiti</name>
    <dbReference type="NCBI Taxonomy" id="1940611"/>
    <lineage>
        <taxon>Bacteria</taxon>
        <taxon>Bacillati</taxon>
        <taxon>Actinomycetota</taxon>
        <taxon>Thermoleophilia</taxon>
        <taxon>Solirubrobacterales</taxon>
        <taxon>Conexibacteraceae</taxon>
        <taxon>Conexibacter</taxon>
    </lineage>
</organism>
<accession>A0ABU4HKD8</accession>
<feature type="chain" id="PRO_5046275148" evidence="1">
    <location>
        <begin position="29"/>
        <end position="182"/>
    </location>
</feature>
<evidence type="ECO:0000256" key="1">
    <source>
        <dbReference type="SAM" id="SignalP"/>
    </source>
</evidence>
<comment type="caution">
    <text evidence="2">The sequence shown here is derived from an EMBL/GenBank/DDBJ whole genome shotgun (WGS) entry which is preliminary data.</text>
</comment>
<dbReference type="InterPro" id="IPR023833">
    <property type="entry name" value="Signal_pept_SipW-depend-type"/>
</dbReference>
<dbReference type="EMBL" id="JAWSTH010000009">
    <property type="protein sequence ID" value="MDW5593793.1"/>
    <property type="molecule type" value="Genomic_DNA"/>
</dbReference>
<protein>
    <submittedName>
        <fullName evidence="2">SipW-dependent-type signal peptide-containing protein</fullName>
    </submittedName>
</protein>
<evidence type="ECO:0000313" key="3">
    <source>
        <dbReference type="Proteomes" id="UP001284601"/>
    </source>
</evidence>
<feature type="signal peptide" evidence="1">
    <location>
        <begin position="1"/>
        <end position="28"/>
    </location>
</feature>
<dbReference type="Proteomes" id="UP001284601">
    <property type="component" value="Unassembled WGS sequence"/>
</dbReference>